<dbReference type="HOGENOM" id="CLU_059697_0_0_10"/>
<evidence type="ECO:0000256" key="8">
    <source>
        <dbReference type="SAM" id="SignalP"/>
    </source>
</evidence>
<keyword evidence="3 8" id="KW-0732">Signal</keyword>
<dbReference type="Gene3D" id="2.60.40.2090">
    <property type="match status" value="1"/>
</dbReference>
<dbReference type="GO" id="GO:0009279">
    <property type="term" value="C:cell outer membrane"/>
    <property type="evidence" value="ECO:0007669"/>
    <property type="project" value="UniProtKB-SubCell"/>
</dbReference>
<comment type="caution">
    <text evidence="9">The sequence shown here is derived from an EMBL/GenBank/DDBJ whole genome shotgun (WGS) entry which is preliminary data.</text>
</comment>
<keyword evidence="5" id="KW-0564">Palmitate</keyword>
<protein>
    <recommendedName>
        <fullName evidence="11">Fimbrillin-A associated anchor proteins Mfa1 and Mfa2</fullName>
    </recommendedName>
</protein>
<gene>
    <name evidence="9" type="ORF">HMPREF1534_03342</name>
</gene>
<evidence type="ECO:0000313" key="9">
    <source>
        <dbReference type="EMBL" id="EOA52691.1"/>
    </source>
</evidence>
<accession>U6RAC5</accession>
<dbReference type="Pfam" id="PF08842">
    <property type="entry name" value="Mfa2"/>
    <property type="match status" value="1"/>
</dbReference>
<reference evidence="9 10" key="1">
    <citation type="submission" date="2013-04" db="EMBL/GenBank/DDBJ databases">
        <title>The Genome Sequence of Bacteroides massiliensis DSM 17679.</title>
        <authorList>
            <consortium name="The Broad Institute Genomics Platform"/>
            <person name="Earl A."/>
            <person name="Ward D."/>
            <person name="Feldgarden M."/>
            <person name="Gevers D."/>
            <person name="Martens E."/>
            <person name="Fenner L."/>
            <person name="Roux V."/>
            <person name="Mallet M.N."/>
            <person name="Raoult D."/>
            <person name="Walker B."/>
            <person name="Young S."/>
            <person name="Zeng Q."/>
            <person name="Gargeya S."/>
            <person name="Fitzgerald M."/>
            <person name="Haas B."/>
            <person name="Abouelleil A."/>
            <person name="Allen A.W."/>
            <person name="Alvarado L."/>
            <person name="Arachchi H.M."/>
            <person name="Berlin A.M."/>
            <person name="Chapman S.B."/>
            <person name="Gainer-Dewar J."/>
            <person name="Goldberg J."/>
            <person name="Griggs A."/>
            <person name="Gujja S."/>
            <person name="Hansen M."/>
            <person name="Howarth C."/>
            <person name="Imamovic A."/>
            <person name="Ireland A."/>
            <person name="Larimer J."/>
            <person name="McCowan C."/>
            <person name="Murphy C."/>
            <person name="Pearson M."/>
            <person name="Poon T.W."/>
            <person name="Priest M."/>
            <person name="Roberts A."/>
            <person name="Saif S."/>
            <person name="Shea T."/>
            <person name="Sisk P."/>
            <person name="Sykes S."/>
            <person name="Wortman J."/>
            <person name="Nusbaum C."/>
            <person name="Birren B."/>
        </authorList>
    </citation>
    <scope>NUCLEOTIDE SEQUENCE [LARGE SCALE GENOMIC DNA]</scope>
    <source>
        <strain evidence="10">B84634 / Timone 84634 / DSM 17679 / JCM 13223</strain>
    </source>
</reference>
<keyword evidence="4" id="KW-0472">Membrane</keyword>
<comment type="subcellular location">
    <subcellularLocation>
        <location evidence="1">Cell outer membrane</location>
    </subcellularLocation>
</comment>
<dbReference type="GeneID" id="60060808"/>
<evidence type="ECO:0000256" key="4">
    <source>
        <dbReference type="ARBA" id="ARBA00023136"/>
    </source>
</evidence>
<dbReference type="STRING" id="1121098.HMPREF1534_03342"/>
<evidence type="ECO:0008006" key="11">
    <source>
        <dbReference type="Google" id="ProtNLM"/>
    </source>
</evidence>
<feature type="signal peptide" evidence="8">
    <location>
        <begin position="1"/>
        <end position="18"/>
    </location>
</feature>
<dbReference type="eggNOG" id="ENOG502ZAEH">
    <property type="taxonomic scope" value="Bacteria"/>
</dbReference>
<evidence type="ECO:0000256" key="1">
    <source>
        <dbReference type="ARBA" id="ARBA00004442"/>
    </source>
</evidence>
<evidence type="ECO:0000256" key="5">
    <source>
        <dbReference type="ARBA" id="ARBA00023139"/>
    </source>
</evidence>
<dbReference type="OrthoDB" id="1099819at2"/>
<dbReference type="PATRIC" id="fig|1121098.3.peg.3389"/>
<dbReference type="EMBL" id="AQHY01000039">
    <property type="protein sequence ID" value="EOA52691.1"/>
    <property type="molecule type" value="Genomic_DNA"/>
</dbReference>
<evidence type="ECO:0000256" key="3">
    <source>
        <dbReference type="ARBA" id="ARBA00022729"/>
    </source>
</evidence>
<proteinExistence type="inferred from homology"/>
<dbReference type="Proteomes" id="UP000017831">
    <property type="component" value="Unassembled WGS sequence"/>
</dbReference>
<feature type="chain" id="PRO_5004676178" description="Fimbrillin-A associated anchor proteins Mfa1 and Mfa2" evidence="8">
    <location>
        <begin position="19"/>
        <end position="353"/>
    </location>
</feature>
<evidence type="ECO:0000313" key="10">
    <source>
        <dbReference type="Proteomes" id="UP000017831"/>
    </source>
</evidence>
<dbReference type="PROSITE" id="PS51257">
    <property type="entry name" value="PROKAR_LIPOPROTEIN"/>
    <property type="match status" value="1"/>
</dbReference>
<keyword evidence="7" id="KW-0449">Lipoprotein</keyword>
<comment type="similarity">
    <text evidence="2">Belongs to the bacteroidetes fimbrillin superfamily. FimB/Mfa2 family.</text>
</comment>
<dbReference type="RefSeq" id="WP_005943885.1">
    <property type="nucleotide sequence ID" value="NZ_KB890331.1"/>
</dbReference>
<dbReference type="Gene3D" id="2.60.40.2100">
    <property type="match status" value="1"/>
</dbReference>
<sequence>MKTVKTFARQFSFGLMMAVTLGSAVVSCDSILDEDDVDCSVEYRVKFKYDYNMKYADAFSREVSSVALYAFDDNGKLVYQKTEAGDVLAADGYSMAVDMEPGDYHLITWAGLSNEASFSVPLITQGVSSLEELQCKMDRIYSRAADGSAVVSSKLSSLWHGEVTKQSFTRAATQQVVTVPLVKNTNTIRVILQQMDGVTVDVDKFEFTITDDNGLMNYDNKLISDETLTYYPYYRAQGGTVVGKSARAEGDGAAAEDDNISVAIAQITVGRLVEENNPKLTITNTETGETVLSIPLVKYLLLTEAEGHDMTNQEYLDRQDEYNMTFFLDESMKWINTRIVINDWVVRFNDMNM</sequence>
<organism evidence="9 10">
    <name type="scientific">Phocaeicola massiliensis B84634 = Timone 84634 = DSM 17679 = JCM 13223</name>
    <dbReference type="NCBI Taxonomy" id="1121098"/>
    <lineage>
        <taxon>Bacteria</taxon>
        <taxon>Pseudomonadati</taxon>
        <taxon>Bacteroidota</taxon>
        <taxon>Bacteroidia</taxon>
        <taxon>Bacteroidales</taxon>
        <taxon>Bacteroidaceae</taxon>
        <taxon>Phocaeicola</taxon>
    </lineage>
</organism>
<dbReference type="AlphaFoldDB" id="U6RAC5"/>
<evidence type="ECO:0000256" key="7">
    <source>
        <dbReference type="ARBA" id="ARBA00023288"/>
    </source>
</evidence>
<dbReference type="InterPro" id="IPR014941">
    <property type="entry name" value="FimB/Mfa2/Mfa3"/>
</dbReference>
<evidence type="ECO:0000256" key="6">
    <source>
        <dbReference type="ARBA" id="ARBA00023237"/>
    </source>
</evidence>
<keyword evidence="10" id="KW-1185">Reference proteome</keyword>
<name>U6RAC5_9BACT</name>
<evidence type="ECO:0000256" key="2">
    <source>
        <dbReference type="ARBA" id="ARBA00007248"/>
    </source>
</evidence>
<keyword evidence="6" id="KW-0998">Cell outer membrane</keyword>